<accession>A0A3P3E551</accession>
<dbReference type="Proteomes" id="UP000271590">
    <property type="component" value="Unassembled WGS sequence"/>
</dbReference>
<name>A0A3P3E551_9BURK</name>
<evidence type="ECO:0000313" key="2">
    <source>
        <dbReference type="EMBL" id="RSZ30573.1"/>
    </source>
</evidence>
<sequence>MTTTDPQAVFEASGRLGAMEVLGTQVSAVVSMLRAMYAAHPEPARVRHGFDRLIGQLLVSPYMGHDPDRAVVLLDTAAALTRPLAEADPRG</sequence>
<protein>
    <submittedName>
        <fullName evidence="1">Uncharacterized protein</fullName>
    </submittedName>
</protein>
<gene>
    <name evidence="1" type="ORF">EH244_28695</name>
    <name evidence="2" type="ORF">EJO66_26270</name>
</gene>
<dbReference type="Proteomes" id="UP000271137">
    <property type="component" value="Unassembled WGS sequence"/>
</dbReference>
<comment type="caution">
    <text evidence="1">The sequence shown here is derived from an EMBL/GenBank/DDBJ whole genome shotgun (WGS) entry which is preliminary data.</text>
</comment>
<reference evidence="1 4" key="1">
    <citation type="submission" date="2018-11" db="EMBL/GenBank/DDBJ databases">
        <title>The genome of Variovorax sp T529.</title>
        <authorList>
            <person name="Gao J."/>
        </authorList>
    </citation>
    <scope>NUCLEOTIDE SEQUENCE [LARGE SCALE GENOMIC DNA]</scope>
    <source>
        <strain evidence="1 4">T529</strain>
    </source>
</reference>
<dbReference type="EMBL" id="RXFQ01000019">
    <property type="protein sequence ID" value="RSZ30573.1"/>
    <property type="molecule type" value="Genomic_DNA"/>
</dbReference>
<evidence type="ECO:0000313" key="1">
    <source>
        <dbReference type="EMBL" id="RRH81613.1"/>
    </source>
</evidence>
<keyword evidence="3" id="KW-1185">Reference proteome</keyword>
<dbReference type="RefSeq" id="WP_124961693.1">
    <property type="nucleotide sequence ID" value="NZ_RQXU01000029.1"/>
</dbReference>
<dbReference type="EMBL" id="RQXU01000029">
    <property type="protein sequence ID" value="RRH81613.1"/>
    <property type="molecule type" value="Genomic_DNA"/>
</dbReference>
<reference evidence="2 3" key="2">
    <citation type="submission" date="2018-12" db="EMBL/GenBank/DDBJ databases">
        <title>The genome sequences of strain 502.</title>
        <authorList>
            <person name="Gao J."/>
            <person name="Sun J."/>
        </authorList>
    </citation>
    <scope>NUCLEOTIDE SEQUENCE [LARGE SCALE GENOMIC DNA]</scope>
    <source>
        <strain evidence="2 3">502</strain>
    </source>
</reference>
<evidence type="ECO:0000313" key="4">
    <source>
        <dbReference type="Proteomes" id="UP000271590"/>
    </source>
</evidence>
<organism evidence="1 4">
    <name type="scientific">Variovorax beijingensis</name>
    <dbReference type="NCBI Taxonomy" id="2496117"/>
    <lineage>
        <taxon>Bacteria</taxon>
        <taxon>Pseudomonadati</taxon>
        <taxon>Pseudomonadota</taxon>
        <taxon>Betaproteobacteria</taxon>
        <taxon>Burkholderiales</taxon>
        <taxon>Comamonadaceae</taxon>
        <taxon>Variovorax</taxon>
    </lineage>
</organism>
<dbReference type="AlphaFoldDB" id="A0A3P3E551"/>
<proteinExistence type="predicted"/>
<evidence type="ECO:0000313" key="3">
    <source>
        <dbReference type="Proteomes" id="UP000271137"/>
    </source>
</evidence>